<dbReference type="InterPro" id="IPR003661">
    <property type="entry name" value="HisK_dim/P_dom"/>
</dbReference>
<dbReference type="InterPro" id="IPR003660">
    <property type="entry name" value="HAMP_dom"/>
</dbReference>
<dbReference type="FunFam" id="1.10.287.130:FF:000001">
    <property type="entry name" value="Two-component sensor histidine kinase"/>
    <property type="match status" value="1"/>
</dbReference>
<feature type="domain" description="HAMP" evidence="13">
    <location>
        <begin position="98"/>
        <end position="151"/>
    </location>
</feature>
<evidence type="ECO:0000256" key="8">
    <source>
        <dbReference type="ARBA" id="ARBA00022989"/>
    </source>
</evidence>
<dbReference type="Proteomes" id="UP000031189">
    <property type="component" value="Unassembled WGS sequence"/>
</dbReference>
<dbReference type="SMART" id="SM00304">
    <property type="entry name" value="HAMP"/>
    <property type="match status" value="1"/>
</dbReference>
<keyword evidence="4" id="KW-0597">Phosphoprotein</keyword>
<keyword evidence="6 11" id="KW-0812">Transmembrane</keyword>
<dbReference type="Gene3D" id="1.10.287.130">
    <property type="match status" value="1"/>
</dbReference>
<keyword evidence="8 11" id="KW-1133">Transmembrane helix</keyword>
<dbReference type="GO" id="GO:0016020">
    <property type="term" value="C:membrane"/>
    <property type="evidence" value="ECO:0007669"/>
    <property type="project" value="UniProtKB-SubCell"/>
</dbReference>
<dbReference type="CDD" id="cd00082">
    <property type="entry name" value="HisKA"/>
    <property type="match status" value="1"/>
</dbReference>
<dbReference type="PANTHER" id="PTHR45528:SF12">
    <property type="entry name" value="SENSOR HISTIDINE KINASE ARSS"/>
    <property type="match status" value="1"/>
</dbReference>
<sequence>AIIYNENKEIIFNSIKEVPQNLEFDNINKIKSKVFLKLKYDNVVLNAPINIKGEKNNIYIFKKTDMFKDYLKATLHIMICVVVLVIIISILAGMYISKKFVHKLKKLRDTMEKIKEKGISNRVDIYDKKDEFDKVNMVFNSMMDEVEDSFNSQKQFVNDASHELRTPLTIINGHLKMLDRWGKNDKETLDKSIKVSLNEVERLTKLVNDLLQLSKVENELVINDNLKEVNIYNVVSEVIYDFEMINKNVKFTYNIEDNLKLTMMREHLKQLLI</sequence>
<evidence type="ECO:0000256" key="2">
    <source>
        <dbReference type="ARBA" id="ARBA00004141"/>
    </source>
</evidence>
<feature type="non-terminal residue" evidence="14">
    <location>
        <position position="1"/>
    </location>
</feature>
<evidence type="ECO:0000256" key="9">
    <source>
        <dbReference type="ARBA" id="ARBA00023012"/>
    </source>
</evidence>
<dbReference type="EMBL" id="JWHR01000033">
    <property type="protein sequence ID" value="KHS58415.1"/>
    <property type="molecule type" value="Genomic_DNA"/>
</dbReference>
<keyword evidence="9" id="KW-0902">Two-component regulatory system</keyword>
<organism evidence="14 15">
    <name type="scientific">Terrisporobacter othiniensis</name>
    <dbReference type="NCBI Taxonomy" id="1577792"/>
    <lineage>
        <taxon>Bacteria</taxon>
        <taxon>Bacillati</taxon>
        <taxon>Bacillota</taxon>
        <taxon>Clostridia</taxon>
        <taxon>Peptostreptococcales</taxon>
        <taxon>Peptostreptococcaceae</taxon>
        <taxon>Terrisporobacter</taxon>
    </lineage>
</organism>
<keyword evidence="7" id="KW-0418">Kinase</keyword>
<dbReference type="SMART" id="SM00388">
    <property type="entry name" value="HisKA"/>
    <property type="match status" value="1"/>
</dbReference>
<evidence type="ECO:0000313" key="14">
    <source>
        <dbReference type="EMBL" id="KHS58415.1"/>
    </source>
</evidence>
<dbReference type="PROSITE" id="PS50885">
    <property type="entry name" value="HAMP"/>
    <property type="match status" value="1"/>
</dbReference>
<comment type="caution">
    <text evidence="14">The sequence shown here is derived from an EMBL/GenBank/DDBJ whole genome shotgun (WGS) entry which is preliminary data.</text>
</comment>
<evidence type="ECO:0000256" key="4">
    <source>
        <dbReference type="ARBA" id="ARBA00022553"/>
    </source>
</evidence>
<keyword evidence="15" id="KW-1185">Reference proteome</keyword>
<dbReference type="Gene3D" id="6.10.340.10">
    <property type="match status" value="1"/>
</dbReference>
<dbReference type="PROSITE" id="PS50109">
    <property type="entry name" value="HIS_KIN"/>
    <property type="match status" value="1"/>
</dbReference>
<protein>
    <recommendedName>
        <fullName evidence="3">histidine kinase</fullName>
        <ecNumber evidence="3">2.7.13.3</ecNumber>
    </recommendedName>
</protein>
<dbReference type="EC" id="2.7.13.3" evidence="3"/>
<keyword evidence="5" id="KW-0808">Transferase</keyword>
<dbReference type="Pfam" id="PF00512">
    <property type="entry name" value="HisKA"/>
    <property type="match status" value="1"/>
</dbReference>
<accession>A0A0B3WV04</accession>
<proteinExistence type="predicted"/>
<evidence type="ECO:0000256" key="6">
    <source>
        <dbReference type="ARBA" id="ARBA00022692"/>
    </source>
</evidence>
<feature type="non-terminal residue" evidence="14">
    <location>
        <position position="273"/>
    </location>
</feature>
<evidence type="ECO:0000256" key="11">
    <source>
        <dbReference type="SAM" id="Phobius"/>
    </source>
</evidence>
<dbReference type="InterPro" id="IPR036097">
    <property type="entry name" value="HisK_dim/P_sf"/>
</dbReference>
<dbReference type="CDD" id="cd06225">
    <property type="entry name" value="HAMP"/>
    <property type="match status" value="1"/>
</dbReference>
<dbReference type="InterPro" id="IPR005467">
    <property type="entry name" value="His_kinase_dom"/>
</dbReference>
<evidence type="ECO:0000313" key="15">
    <source>
        <dbReference type="Proteomes" id="UP000031189"/>
    </source>
</evidence>
<evidence type="ECO:0000256" key="3">
    <source>
        <dbReference type="ARBA" id="ARBA00012438"/>
    </source>
</evidence>
<dbReference type="Pfam" id="PF00672">
    <property type="entry name" value="HAMP"/>
    <property type="match status" value="1"/>
</dbReference>
<gene>
    <name evidence="14" type="ORF">QX51_02910</name>
</gene>
<evidence type="ECO:0000256" key="5">
    <source>
        <dbReference type="ARBA" id="ARBA00022679"/>
    </source>
</evidence>
<dbReference type="RefSeq" id="WP_039678416.1">
    <property type="nucleotide sequence ID" value="NZ_JWHR01000033.1"/>
</dbReference>
<dbReference type="AlphaFoldDB" id="A0A0B3WV04"/>
<feature type="transmembrane region" description="Helical" evidence="11">
    <location>
        <begin position="73"/>
        <end position="96"/>
    </location>
</feature>
<evidence type="ECO:0000256" key="7">
    <source>
        <dbReference type="ARBA" id="ARBA00022777"/>
    </source>
</evidence>
<evidence type="ECO:0000256" key="10">
    <source>
        <dbReference type="ARBA" id="ARBA00023136"/>
    </source>
</evidence>
<feature type="domain" description="Histidine kinase" evidence="12">
    <location>
        <begin position="159"/>
        <end position="273"/>
    </location>
</feature>
<evidence type="ECO:0000256" key="1">
    <source>
        <dbReference type="ARBA" id="ARBA00000085"/>
    </source>
</evidence>
<dbReference type="InterPro" id="IPR050398">
    <property type="entry name" value="HssS/ArlS-like"/>
</dbReference>
<dbReference type="OrthoDB" id="9786919at2"/>
<evidence type="ECO:0000259" key="13">
    <source>
        <dbReference type="PROSITE" id="PS50885"/>
    </source>
</evidence>
<reference evidence="14 15" key="1">
    <citation type="submission" date="2014-12" db="EMBL/GenBank/DDBJ databases">
        <title>Draft genome sequence of Terrisporobacter sp. 08-306576, isolated from the blood culture of a bacteremia patient.</title>
        <authorList>
            <person name="Lund L.C."/>
            <person name="Sydenham T.V."/>
            <person name="Hogh S.V."/>
            <person name="Skov M.N."/>
            <person name="Kemp M."/>
            <person name="Justesen U.S."/>
        </authorList>
    </citation>
    <scope>NUCLEOTIDE SEQUENCE [LARGE SCALE GENOMIC DNA]</scope>
    <source>
        <strain evidence="14 15">08-306576</strain>
    </source>
</reference>
<keyword evidence="10 11" id="KW-0472">Membrane</keyword>
<comment type="catalytic activity">
    <reaction evidence="1">
        <text>ATP + protein L-histidine = ADP + protein N-phospho-L-histidine.</text>
        <dbReference type="EC" id="2.7.13.3"/>
    </reaction>
</comment>
<dbReference type="SUPFAM" id="SSF47384">
    <property type="entry name" value="Homodimeric domain of signal transducing histidine kinase"/>
    <property type="match status" value="1"/>
</dbReference>
<evidence type="ECO:0000259" key="12">
    <source>
        <dbReference type="PROSITE" id="PS50109"/>
    </source>
</evidence>
<dbReference type="STRING" id="1577792.QX51_02910"/>
<comment type="subcellular location">
    <subcellularLocation>
        <location evidence="2">Membrane</location>
        <topology evidence="2">Multi-pass membrane protein</topology>
    </subcellularLocation>
</comment>
<dbReference type="PANTHER" id="PTHR45528">
    <property type="entry name" value="SENSOR HISTIDINE KINASE CPXA"/>
    <property type="match status" value="1"/>
</dbReference>
<dbReference type="GO" id="GO:0000155">
    <property type="term" value="F:phosphorelay sensor kinase activity"/>
    <property type="evidence" value="ECO:0007669"/>
    <property type="project" value="InterPro"/>
</dbReference>
<name>A0A0B3WV04_9FIRM</name>